<name>A0A841CLN0_9PSEU</name>
<dbReference type="RefSeq" id="WP_184693956.1">
    <property type="nucleotide sequence ID" value="NZ_JACHJN010000007.1"/>
</dbReference>
<evidence type="ECO:0000313" key="2">
    <source>
        <dbReference type="Proteomes" id="UP000547510"/>
    </source>
</evidence>
<keyword evidence="2" id="KW-1185">Reference proteome</keyword>
<gene>
    <name evidence="1" type="ORF">FHS29_004817</name>
</gene>
<proteinExistence type="predicted"/>
<organism evidence="1 2">
    <name type="scientific">Saccharothrix tamanrassetensis</name>
    <dbReference type="NCBI Taxonomy" id="1051531"/>
    <lineage>
        <taxon>Bacteria</taxon>
        <taxon>Bacillati</taxon>
        <taxon>Actinomycetota</taxon>
        <taxon>Actinomycetes</taxon>
        <taxon>Pseudonocardiales</taxon>
        <taxon>Pseudonocardiaceae</taxon>
        <taxon>Saccharothrix</taxon>
    </lineage>
</organism>
<evidence type="ECO:0000313" key="1">
    <source>
        <dbReference type="EMBL" id="MBB5958209.1"/>
    </source>
</evidence>
<dbReference type="AlphaFoldDB" id="A0A841CLN0"/>
<dbReference type="Gene3D" id="2.30.320.10">
    <property type="entry name" value="YwqG-like"/>
    <property type="match status" value="1"/>
</dbReference>
<reference evidence="1 2" key="1">
    <citation type="submission" date="2020-08" db="EMBL/GenBank/DDBJ databases">
        <title>Genomic Encyclopedia of Type Strains, Phase III (KMG-III): the genomes of soil and plant-associated and newly described type strains.</title>
        <authorList>
            <person name="Whitman W."/>
        </authorList>
    </citation>
    <scope>NUCLEOTIDE SEQUENCE [LARGE SCALE GENOMIC DNA]</scope>
    <source>
        <strain evidence="1 2">CECT 8640</strain>
    </source>
</reference>
<dbReference type="Proteomes" id="UP000547510">
    <property type="component" value="Unassembled WGS sequence"/>
</dbReference>
<accession>A0A841CLN0</accession>
<dbReference type="EMBL" id="JACHJN010000007">
    <property type="protein sequence ID" value="MBB5958209.1"/>
    <property type="molecule type" value="Genomic_DNA"/>
</dbReference>
<dbReference type="SUPFAM" id="SSF103032">
    <property type="entry name" value="Hypothetical protein YwqG"/>
    <property type="match status" value="1"/>
</dbReference>
<comment type="caution">
    <text evidence="1">The sequence shown here is derived from an EMBL/GenBank/DDBJ whole genome shotgun (WGS) entry which is preliminary data.</text>
</comment>
<dbReference type="InterPro" id="IPR035948">
    <property type="entry name" value="YwqG-like_sf"/>
</dbReference>
<evidence type="ECO:0008006" key="3">
    <source>
        <dbReference type="Google" id="ProtNLM"/>
    </source>
</evidence>
<sequence>MTSGMLDRLAPFREEALKRGIPATDVERWIGIARPCATLASSGDGPVVGRFGGPVLLPADASDPWFPHVATLDCAALPPEATDLALPSDGHLLLFAFPDISDSGPGSMGTAAYVPAGAAVEERARNPYFYGEIPDYHRITDAFPEGPLRLTVNVSLPYHGAVEIPEDPYLAPLPGHPHSEQLRDVWLEVCGDIATNGPLQVGGYALEECIDVDPVVSASSLLDESDGGTGAEQWGDWVLLADWYTDIRGLEGATVHWVIRREDLAAQRFDRVCTSVDWNP</sequence>
<protein>
    <recommendedName>
        <fullName evidence="3">DUF1963 domain-containing protein</fullName>
    </recommendedName>
</protein>